<dbReference type="AlphaFoldDB" id="A0A1G7I2G3"/>
<dbReference type="PANTHER" id="PTHR45138:SF9">
    <property type="entry name" value="DIGUANYLATE CYCLASE DGCM-RELATED"/>
    <property type="match status" value="1"/>
</dbReference>
<accession>A0A1G7I2G3</accession>
<dbReference type="SUPFAM" id="SSF55073">
    <property type="entry name" value="Nucleotide cyclase"/>
    <property type="match status" value="1"/>
</dbReference>
<dbReference type="InterPro" id="IPR003018">
    <property type="entry name" value="GAF"/>
</dbReference>
<proteinExistence type="predicted"/>
<reference evidence="2 3" key="1">
    <citation type="submission" date="2016-10" db="EMBL/GenBank/DDBJ databases">
        <authorList>
            <person name="de Groot N.N."/>
        </authorList>
    </citation>
    <scope>NUCLEOTIDE SEQUENCE [LARGE SCALE GENOMIC DNA]</scope>
    <source>
        <strain evidence="2 3">DSM 28129</strain>
    </source>
</reference>
<dbReference type="RefSeq" id="WP_091227789.1">
    <property type="nucleotide sequence ID" value="NZ_FNBG01000005.1"/>
</dbReference>
<evidence type="ECO:0000313" key="3">
    <source>
        <dbReference type="Proteomes" id="UP000198972"/>
    </source>
</evidence>
<dbReference type="NCBIfam" id="TIGR00254">
    <property type="entry name" value="GGDEF"/>
    <property type="match status" value="1"/>
</dbReference>
<dbReference type="SMART" id="SM00065">
    <property type="entry name" value="GAF"/>
    <property type="match status" value="2"/>
</dbReference>
<sequence length="663" mass="75046">MVKQSRDDPFVIKQNKSLSENDVHRKLDAAEGISWLEVVDITTYDFPYINHLLQLAYDDWCSEMPSLPEPYHAEWFITDHKGEVINREQQLSWSVNEGERSFLTEAVESCLLEGEISVVLGSHAEVCIATPILTRESRETFAVLVCVISGVDDSVLSFAKFMISSAANSFRTSFYKRFETIFVTDLLEMGKQAEREEQRRSILFRVVQSLHDKIDVDSVLTEVFDIIAGLYPEAQIQLLMSQDHHSRDPRVKSLQLHGQDHLCVRAFMEGRMLRLDTVSIHKEPSIEMAVPLIGKQGVYGVFHLIMKSTEIEEVDLELVSMLAGTAGSAFENAKLYEQSNLLVTELRLINELTKRLNQSLRLKEVFKFATEELLTIFKAEYCCITQIDKESSHFEIMSCNVPAMSKEYYPKDYGFSGLVYSTREPIILSDYKAYGKVTSQLMELTGSRSLIVAPLIVRGEVNGSIMLAHRNESFFSYENYKLLQILSPHIGLAIANASLHAEVRRMANRDMLTELYARHYLDDSIQEFQKKDEGGALIIVDIDKFKQINDTFGHQTGDKILKQVCSIIKTSVRKTDVAARWGGEELAVYLPGANVHSGYQLAEIIRLRVAMETNPSVTVSCGIAEWNRASEKISVESLFYSADMALYKAKNNGRNQAQISLSS</sequence>
<feature type="domain" description="GGDEF" evidence="1">
    <location>
        <begin position="533"/>
        <end position="662"/>
    </location>
</feature>
<dbReference type="InterPro" id="IPR029787">
    <property type="entry name" value="Nucleotide_cyclase"/>
</dbReference>
<dbReference type="FunFam" id="3.30.70.270:FF:000001">
    <property type="entry name" value="Diguanylate cyclase domain protein"/>
    <property type="match status" value="1"/>
</dbReference>
<dbReference type="InterPro" id="IPR050469">
    <property type="entry name" value="Diguanylate_Cyclase"/>
</dbReference>
<dbReference type="STRING" id="670482.SAMN04488542_105124"/>
<evidence type="ECO:0000259" key="1">
    <source>
        <dbReference type="PROSITE" id="PS50887"/>
    </source>
</evidence>
<dbReference type="GO" id="GO:0043709">
    <property type="term" value="P:cell adhesion involved in single-species biofilm formation"/>
    <property type="evidence" value="ECO:0007669"/>
    <property type="project" value="TreeGrafter"/>
</dbReference>
<dbReference type="Pfam" id="PF00990">
    <property type="entry name" value="GGDEF"/>
    <property type="match status" value="1"/>
</dbReference>
<dbReference type="Gene3D" id="3.30.70.270">
    <property type="match status" value="1"/>
</dbReference>
<dbReference type="SUPFAM" id="SSF55781">
    <property type="entry name" value="GAF domain-like"/>
    <property type="match status" value="2"/>
</dbReference>
<dbReference type="Gene3D" id="3.30.450.40">
    <property type="match status" value="2"/>
</dbReference>
<evidence type="ECO:0000313" key="2">
    <source>
        <dbReference type="EMBL" id="SDF06676.1"/>
    </source>
</evidence>
<dbReference type="SMART" id="SM00267">
    <property type="entry name" value="GGDEF"/>
    <property type="match status" value="1"/>
</dbReference>
<dbReference type="InterPro" id="IPR043128">
    <property type="entry name" value="Rev_trsase/Diguanyl_cyclase"/>
</dbReference>
<name>A0A1G7I2G3_9BACL</name>
<dbReference type="InterPro" id="IPR029016">
    <property type="entry name" value="GAF-like_dom_sf"/>
</dbReference>
<protein>
    <submittedName>
        <fullName evidence="2">Diguanylate cyclase (GGDEF) domain-containing protein</fullName>
    </submittedName>
</protein>
<dbReference type="InterPro" id="IPR000160">
    <property type="entry name" value="GGDEF_dom"/>
</dbReference>
<dbReference type="PANTHER" id="PTHR45138">
    <property type="entry name" value="REGULATORY COMPONENTS OF SENSORY TRANSDUCTION SYSTEM"/>
    <property type="match status" value="1"/>
</dbReference>
<dbReference type="GO" id="GO:0005886">
    <property type="term" value="C:plasma membrane"/>
    <property type="evidence" value="ECO:0007669"/>
    <property type="project" value="TreeGrafter"/>
</dbReference>
<dbReference type="OrthoDB" id="9759607at2"/>
<organism evidence="2 3">
    <name type="scientific">Fontibacillus panacisegetis</name>
    <dbReference type="NCBI Taxonomy" id="670482"/>
    <lineage>
        <taxon>Bacteria</taxon>
        <taxon>Bacillati</taxon>
        <taxon>Bacillota</taxon>
        <taxon>Bacilli</taxon>
        <taxon>Bacillales</taxon>
        <taxon>Paenibacillaceae</taxon>
        <taxon>Fontibacillus</taxon>
    </lineage>
</organism>
<dbReference type="Pfam" id="PF13185">
    <property type="entry name" value="GAF_2"/>
    <property type="match status" value="1"/>
</dbReference>
<dbReference type="GO" id="GO:0052621">
    <property type="term" value="F:diguanylate cyclase activity"/>
    <property type="evidence" value="ECO:0007669"/>
    <property type="project" value="TreeGrafter"/>
</dbReference>
<dbReference type="GO" id="GO:1902201">
    <property type="term" value="P:negative regulation of bacterial-type flagellum-dependent cell motility"/>
    <property type="evidence" value="ECO:0007669"/>
    <property type="project" value="TreeGrafter"/>
</dbReference>
<dbReference type="EMBL" id="FNBG01000005">
    <property type="protein sequence ID" value="SDF06676.1"/>
    <property type="molecule type" value="Genomic_DNA"/>
</dbReference>
<dbReference type="PROSITE" id="PS50887">
    <property type="entry name" value="GGDEF"/>
    <property type="match status" value="1"/>
</dbReference>
<keyword evidence="3" id="KW-1185">Reference proteome</keyword>
<gene>
    <name evidence="2" type="ORF">SAMN04488542_105124</name>
</gene>
<dbReference type="Proteomes" id="UP000198972">
    <property type="component" value="Unassembled WGS sequence"/>
</dbReference>
<dbReference type="CDD" id="cd01949">
    <property type="entry name" value="GGDEF"/>
    <property type="match status" value="1"/>
</dbReference>